<gene>
    <name evidence="1" type="primary">Nfu_g_1_014957</name>
</gene>
<dbReference type="AlphaFoldDB" id="A0A1A8S976"/>
<sequence>SLTHIAEVTKSRKDSHQNIRALYWTLCSARLGAPTVDSELKICRGVRSAAQNHGACDKISSH</sequence>
<reference evidence="1" key="2">
    <citation type="submission" date="2016-06" db="EMBL/GenBank/DDBJ databases">
        <title>The genome of a short-lived fish provides insights into sex chromosome evolution and the genetic control of aging.</title>
        <authorList>
            <person name="Reichwald K."/>
            <person name="Felder M."/>
            <person name="Petzold A."/>
            <person name="Koch P."/>
            <person name="Groth M."/>
            <person name="Platzer M."/>
        </authorList>
    </citation>
    <scope>NUCLEOTIDE SEQUENCE</scope>
    <source>
        <tissue evidence="1">Brain</tissue>
    </source>
</reference>
<protein>
    <submittedName>
        <fullName evidence="1">Uncharacterized protein</fullName>
    </submittedName>
</protein>
<proteinExistence type="predicted"/>
<evidence type="ECO:0000313" key="1">
    <source>
        <dbReference type="EMBL" id="SBS14507.1"/>
    </source>
</evidence>
<feature type="non-terminal residue" evidence="1">
    <location>
        <position position="62"/>
    </location>
</feature>
<dbReference type="EMBL" id="HAEI01012039">
    <property type="protein sequence ID" value="SBS14507.1"/>
    <property type="molecule type" value="Transcribed_RNA"/>
</dbReference>
<reference evidence="1" key="1">
    <citation type="submission" date="2016-05" db="EMBL/GenBank/DDBJ databases">
        <authorList>
            <person name="Lavstsen T."/>
            <person name="Jespersen J.S."/>
        </authorList>
    </citation>
    <scope>NUCLEOTIDE SEQUENCE</scope>
    <source>
        <tissue evidence="1">Brain</tissue>
    </source>
</reference>
<name>A0A1A8S976_9TELE</name>
<accession>A0A1A8S976</accession>
<organism evidence="1">
    <name type="scientific">Nothobranchius rachovii</name>
    <name type="common">bluefin notho</name>
    <dbReference type="NCBI Taxonomy" id="451742"/>
    <lineage>
        <taxon>Eukaryota</taxon>
        <taxon>Metazoa</taxon>
        <taxon>Chordata</taxon>
        <taxon>Craniata</taxon>
        <taxon>Vertebrata</taxon>
        <taxon>Euteleostomi</taxon>
        <taxon>Actinopterygii</taxon>
        <taxon>Neopterygii</taxon>
        <taxon>Teleostei</taxon>
        <taxon>Neoteleostei</taxon>
        <taxon>Acanthomorphata</taxon>
        <taxon>Ovalentaria</taxon>
        <taxon>Atherinomorphae</taxon>
        <taxon>Cyprinodontiformes</taxon>
        <taxon>Nothobranchiidae</taxon>
        <taxon>Nothobranchius</taxon>
    </lineage>
</organism>
<feature type="non-terminal residue" evidence="1">
    <location>
        <position position="1"/>
    </location>
</feature>